<organism evidence="2 3">
    <name type="scientific">Cannabis sativa</name>
    <name type="common">Hemp</name>
    <name type="synonym">Marijuana</name>
    <dbReference type="NCBI Taxonomy" id="3483"/>
    <lineage>
        <taxon>Eukaryota</taxon>
        <taxon>Viridiplantae</taxon>
        <taxon>Streptophyta</taxon>
        <taxon>Embryophyta</taxon>
        <taxon>Tracheophyta</taxon>
        <taxon>Spermatophyta</taxon>
        <taxon>Magnoliopsida</taxon>
        <taxon>eudicotyledons</taxon>
        <taxon>Gunneridae</taxon>
        <taxon>Pentapetalae</taxon>
        <taxon>rosids</taxon>
        <taxon>fabids</taxon>
        <taxon>Rosales</taxon>
        <taxon>Cannabaceae</taxon>
        <taxon>Cannabis</taxon>
    </lineage>
</organism>
<proteinExistence type="predicted"/>
<keyword evidence="3" id="KW-1185">Reference proteome</keyword>
<accession>A0A803P405</accession>
<dbReference type="Proteomes" id="UP000596661">
    <property type="component" value="Chromosome 3"/>
</dbReference>
<sequence length="110" mass="12034">MSKQTLPTPLSTTLDEVPRIMVGVDIEVQIVEAEHPISILLIEAEEATCQFVNSVEDVATLSLSVFKDLSSTSHDLQLKVQLLHPPPLLSPHKLTSHKPQTHKISPLPGT</sequence>
<dbReference type="EnsemblPlants" id="evm.model.03.1109">
    <property type="protein sequence ID" value="cds.evm.model.03.1109"/>
    <property type="gene ID" value="evm.TU.03.1109"/>
</dbReference>
<feature type="region of interest" description="Disordered" evidence="1">
    <location>
        <begin position="89"/>
        <end position="110"/>
    </location>
</feature>
<dbReference type="EMBL" id="UZAU01000282">
    <property type="status" value="NOT_ANNOTATED_CDS"/>
    <property type="molecule type" value="Genomic_DNA"/>
</dbReference>
<evidence type="ECO:0000313" key="3">
    <source>
        <dbReference type="Proteomes" id="UP000596661"/>
    </source>
</evidence>
<reference evidence="2" key="1">
    <citation type="submission" date="2018-11" db="EMBL/GenBank/DDBJ databases">
        <authorList>
            <person name="Grassa J C."/>
        </authorList>
    </citation>
    <scope>NUCLEOTIDE SEQUENCE [LARGE SCALE GENOMIC DNA]</scope>
</reference>
<evidence type="ECO:0000256" key="1">
    <source>
        <dbReference type="SAM" id="MobiDB-lite"/>
    </source>
</evidence>
<dbReference type="Gramene" id="evm.model.03.1109">
    <property type="protein sequence ID" value="cds.evm.model.03.1109"/>
    <property type="gene ID" value="evm.TU.03.1109"/>
</dbReference>
<protein>
    <submittedName>
        <fullName evidence="2">Uncharacterized protein</fullName>
    </submittedName>
</protein>
<name>A0A803P405_CANSA</name>
<reference evidence="2" key="2">
    <citation type="submission" date="2021-03" db="UniProtKB">
        <authorList>
            <consortium name="EnsemblPlants"/>
        </authorList>
    </citation>
    <scope>IDENTIFICATION</scope>
</reference>
<evidence type="ECO:0000313" key="2">
    <source>
        <dbReference type="EnsemblPlants" id="cds.evm.model.03.1109"/>
    </source>
</evidence>
<dbReference type="AlphaFoldDB" id="A0A803P405"/>